<protein>
    <submittedName>
        <fullName evidence="5">Uncharacterized protein</fullName>
    </submittedName>
</protein>
<proteinExistence type="predicted"/>
<dbReference type="AlphaFoldDB" id="A0A445AW31"/>
<dbReference type="InterPro" id="IPR007783">
    <property type="entry name" value="eIF3d"/>
</dbReference>
<evidence type="ECO:0000256" key="2">
    <source>
        <dbReference type="ARBA" id="ARBA00022540"/>
    </source>
</evidence>
<sequence>MTTQTSVVSLLYLFISMTVNGNLQWDQRKLNTFLSRRNVRCGLIMLRVPTVLRVLILPTVLTIDSKKHDDGEQRDGNKVSFDEPNPFANEGEEVASVAYRYRRWKLDLICISWRDVKCMYSGVDWRQKLETQRVAVLATKLKNNANKLPKWTAQALLAGADIMKLGYVSKIHPRDYFNHVIFSSLYP</sequence>
<evidence type="ECO:0000313" key="5">
    <source>
        <dbReference type="EMBL" id="RYR30655.1"/>
    </source>
</evidence>
<dbReference type="Pfam" id="PF05091">
    <property type="entry name" value="eIF-3_zeta"/>
    <property type="match status" value="2"/>
</dbReference>
<evidence type="ECO:0000256" key="3">
    <source>
        <dbReference type="ARBA" id="ARBA00022884"/>
    </source>
</evidence>
<evidence type="ECO:0000313" key="6">
    <source>
        <dbReference type="Proteomes" id="UP000289738"/>
    </source>
</evidence>
<dbReference type="PANTHER" id="PTHR12399">
    <property type="entry name" value="EUKARYOTIC TRANSLATION INITIATION FACTOR 3 SUBUNIT 7"/>
    <property type="match status" value="1"/>
</dbReference>
<name>A0A445AW31_ARAHY</name>
<dbReference type="Proteomes" id="UP000289738">
    <property type="component" value="Chromosome B01"/>
</dbReference>
<dbReference type="GO" id="GO:0003743">
    <property type="term" value="F:translation initiation factor activity"/>
    <property type="evidence" value="ECO:0007669"/>
    <property type="project" value="UniProtKB-KW"/>
</dbReference>
<evidence type="ECO:0000256" key="4">
    <source>
        <dbReference type="ARBA" id="ARBA00022917"/>
    </source>
</evidence>
<keyword evidence="6" id="KW-1185">Reference proteome</keyword>
<dbReference type="PANTHER" id="PTHR12399:SF3">
    <property type="entry name" value="EUKARYOTIC TRANSLATION INITIATION FACTOR 3 SUBUNIT D"/>
    <property type="match status" value="1"/>
</dbReference>
<keyword evidence="4" id="KW-0648">Protein biosynthesis</keyword>
<comment type="caution">
    <text evidence="5">The sequence shown here is derived from an EMBL/GenBank/DDBJ whole genome shotgun (WGS) entry which is preliminary data.</text>
</comment>
<reference evidence="5 6" key="1">
    <citation type="submission" date="2019-01" db="EMBL/GenBank/DDBJ databases">
        <title>Sequencing of cultivated peanut Arachis hypogaea provides insights into genome evolution and oil improvement.</title>
        <authorList>
            <person name="Chen X."/>
        </authorList>
    </citation>
    <scope>NUCLEOTIDE SEQUENCE [LARGE SCALE GENOMIC DNA]</scope>
    <source>
        <strain evidence="6">cv. Fuhuasheng</strain>
        <tissue evidence="5">Leaves</tissue>
    </source>
</reference>
<evidence type="ECO:0000256" key="1">
    <source>
        <dbReference type="ARBA" id="ARBA00022490"/>
    </source>
</evidence>
<gene>
    <name evidence="5" type="ORF">Ahy_B01g055406</name>
</gene>
<keyword evidence="3" id="KW-0694">RNA-binding</keyword>
<keyword evidence="2" id="KW-0396">Initiation factor</keyword>
<dbReference type="GO" id="GO:0005852">
    <property type="term" value="C:eukaryotic translation initiation factor 3 complex"/>
    <property type="evidence" value="ECO:0007669"/>
    <property type="project" value="InterPro"/>
</dbReference>
<dbReference type="EMBL" id="SDMP01000011">
    <property type="protein sequence ID" value="RYR30655.1"/>
    <property type="molecule type" value="Genomic_DNA"/>
</dbReference>
<keyword evidence="1" id="KW-0963">Cytoplasm</keyword>
<dbReference type="STRING" id="3818.A0A445AW31"/>
<accession>A0A445AW31</accession>
<organism evidence="5 6">
    <name type="scientific">Arachis hypogaea</name>
    <name type="common">Peanut</name>
    <dbReference type="NCBI Taxonomy" id="3818"/>
    <lineage>
        <taxon>Eukaryota</taxon>
        <taxon>Viridiplantae</taxon>
        <taxon>Streptophyta</taxon>
        <taxon>Embryophyta</taxon>
        <taxon>Tracheophyta</taxon>
        <taxon>Spermatophyta</taxon>
        <taxon>Magnoliopsida</taxon>
        <taxon>eudicotyledons</taxon>
        <taxon>Gunneridae</taxon>
        <taxon>Pentapetalae</taxon>
        <taxon>rosids</taxon>
        <taxon>fabids</taxon>
        <taxon>Fabales</taxon>
        <taxon>Fabaceae</taxon>
        <taxon>Papilionoideae</taxon>
        <taxon>50 kb inversion clade</taxon>
        <taxon>dalbergioids sensu lato</taxon>
        <taxon>Dalbergieae</taxon>
        <taxon>Pterocarpus clade</taxon>
        <taxon>Arachis</taxon>
    </lineage>
</organism>
<dbReference type="GO" id="GO:0003723">
    <property type="term" value="F:RNA binding"/>
    <property type="evidence" value="ECO:0007669"/>
    <property type="project" value="UniProtKB-KW"/>
</dbReference>